<reference evidence="1 2" key="1">
    <citation type="journal article" date="2018" name="PLoS ONE">
        <title>The draft genome of Kipferlia bialata reveals reductive genome evolution in fornicate parasites.</title>
        <authorList>
            <person name="Tanifuji G."/>
            <person name="Takabayashi S."/>
            <person name="Kume K."/>
            <person name="Takagi M."/>
            <person name="Nakayama T."/>
            <person name="Kamikawa R."/>
            <person name="Inagaki Y."/>
            <person name="Hashimoto T."/>
        </authorList>
    </citation>
    <scope>NUCLEOTIDE SEQUENCE [LARGE SCALE GENOMIC DNA]</scope>
    <source>
        <strain evidence="1">NY0173</strain>
    </source>
</reference>
<name>A0A9K3D5G8_9EUKA</name>
<dbReference type="Proteomes" id="UP000265618">
    <property type="component" value="Unassembled WGS sequence"/>
</dbReference>
<comment type="caution">
    <text evidence="1">The sequence shown here is derived from an EMBL/GenBank/DDBJ whole genome shotgun (WGS) entry which is preliminary data.</text>
</comment>
<protein>
    <submittedName>
        <fullName evidence="1">Uncharacterized protein</fullName>
    </submittedName>
</protein>
<accession>A0A9K3D5G8</accession>
<dbReference type="EMBL" id="BDIP01005088">
    <property type="protein sequence ID" value="GIQ89478.1"/>
    <property type="molecule type" value="Genomic_DNA"/>
</dbReference>
<sequence length="245" mass="26340">MCHRHGVEAAYVFVGSVYWEWPDYYRLGTLPYQGGIETLAGLLAGTSDQGVSVPVCADGETSVDGSCGPSTATYALAYLNDERNDLSYWERAADLAKAVQSVYSAAVAEGREDSSIRGIIMDQEPDESFLYPTLLRMLCLMKDEMASLAETLGTDRAQLGSFIKPLWTTAPLQLSGYADLAGREEFVGWNDGEGTMAEAVIRICDKAPVMAYSDTDTLVMSIANRALTAARAAGNGTLDTDVSLS</sequence>
<dbReference type="AlphaFoldDB" id="A0A9K3D5G8"/>
<proteinExistence type="predicted"/>
<evidence type="ECO:0000313" key="1">
    <source>
        <dbReference type="EMBL" id="GIQ89478.1"/>
    </source>
</evidence>
<feature type="non-terminal residue" evidence="1">
    <location>
        <position position="1"/>
    </location>
</feature>
<gene>
    <name evidence="1" type="ORF">KIPB_011959</name>
</gene>
<dbReference type="OrthoDB" id="10250680at2759"/>
<organism evidence="1 2">
    <name type="scientific">Kipferlia bialata</name>
    <dbReference type="NCBI Taxonomy" id="797122"/>
    <lineage>
        <taxon>Eukaryota</taxon>
        <taxon>Metamonada</taxon>
        <taxon>Carpediemonas-like organisms</taxon>
        <taxon>Kipferlia</taxon>
    </lineage>
</organism>
<keyword evidence="2" id="KW-1185">Reference proteome</keyword>
<evidence type="ECO:0000313" key="2">
    <source>
        <dbReference type="Proteomes" id="UP000265618"/>
    </source>
</evidence>